<accession>A0ABU5J1H8</accession>
<evidence type="ECO:0000313" key="2">
    <source>
        <dbReference type="Proteomes" id="UP001290455"/>
    </source>
</evidence>
<name>A0ABU5J1H8_9BACI</name>
<comment type="caution">
    <text evidence="1">The sequence shown here is derived from an EMBL/GenBank/DDBJ whole genome shotgun (WGS) entry which is preliminary data.</text>
</comment>
<protein>
    <submittedName>
        <fullName evidence="1">Uncharacterized protein</fullName>
    </submittedName>
</protein>
<proteinExistence type="predicted"/>
<reference evidence="1 2" key="1">
    <citation type="submission" date="2023-11" db="EMBL/GenBank/DDBJ databases">
        <title>Bacillus jintuensis, isolated from a mudflat on the Beibu Gulf coast.</title>
        <authorList>
            <person name="Li M."/>
        </authorList>
    </citation>
    <scope>NUCLEOTIDE SEQUENCE [LARGE SCALE GENOMIC DNA]</scope>
    <source>
        <strain evidence="1 2">31A1R</strain>
    </source>
</reference>
<gene>
    <name evidence="1" type="ORF">SM124_16180</name>
</gene>
<keyword evidence="2" id="KW-1185">Reference proteome</keyword>
<evidence type="ECO:0000313" key="1">
    <source>
        <dbReference type="EMBL" id="MDZ5473256.1"/>
    </source>
</evidence>
<sequence length="47" mass="5517">MGLQLLDPFVLGLNKRRTEHSTRKGIHIIVMQGLNYQSEKNEFFIFP</sequence>
<dbReference type="EMBL" id="JAXOFX010000012">
    <property type="protein sequence ID" value="MDZ5473256.1"/>
    <property type="molecule type" value="Genomic_DNA"/>
</dbReference>
<dbReference type="Proteomes" id="UP001290455">
    <property type="component" value="Unassembled WGS sequence"/>
</dbReference>
<organism evidence="1 2">
    <name type="scientific">Robertmurraya mangrovi</name>
    <dbReference type="NCBI Taxonomy" id="3098077"/>
    <lineage>
        <taxon>Bacteria</taxon>
        <taxon>Bacillati</taxon>
        <taxon>Bacillota</taxon>
        <taxon>Bacilli</taxon>
        <taxon>Bacillales</taxon>
        <taxon>Bacillaceae</taxon>
        <taxon>Robertmurraya</taxon>
    </lineage>
</organism>